<evidence type="ECO:0000313" key="2">
    <source>
        <dbReference type="Proteomes" id="UP000002280"/>
    </source>
</evidence>
<dbReference type="Ensembl" id="ENSMODT00000052464.1">
    <property type="protein sequence ID" value="ENSMODP00000057871.1"/>
    <property type="gene ID" value="ENSMODG00000044151.1"/>
</dbReference>
<dbReference type="Proteomes" id="UP000002280">
    <property type="component" value="Chromosome 8"/>
</dbReference>
<reference evidence="1" key="2">
    <citation type="submission" date="2025-08" db="UniProtKB">
        <authorList>
            <consortium name="Ensembl"/>
        </authorList>
    </citation>
    <scope>IDENTIFICATION</scope>
</reference>
<dbReference type="AlphaFoldDB" id="A0A5F8HD63"/>
<sequence length="57" mass="6488">MLTLVSKLMRDKGVKDPIHLAQLRTPHLSVRYKLLIKKVVDLEANLPCTCKVNFPDS</sequence>
<dbReference type="STRING" id="13616.ENSMODP00000057871"/>
<evidence type="ECO:0000313" key="1">
    <source>
        <dbReference type="Ensembl" id="ENSMODP00000057871.1"/>
    </source>
</evidence>
<reference evidence="1 2" key="1">
    <citation type="journal article" date="2007" name="Nature">
        <title>Genome of the marsupial Monodelphis domestica reveals innovation in non-coding sequences.</title>
        <authorList>
            <person name="Mikkelsen T.S."/>
            <person name="Wakefield M.J."/>
            <person name="Aken B."/>
            <person name="Amemiya C.T."/>
            <person name="Chang J.L."/>
            <person name="Duke S."/>
            <person name="Garber M."/>
            <person name="Gentles A.J."/>
            <person name="Goodstadt L."/>
            <person name="Heger A."/>
            <person name="Jurka J."/>
            <person name="Kamal M."/>
            <person name="Mauceli E."/>
            <person name="Searle S.M."/>
            <person name="Sharpe T."/>
            <person name="Baker M.L."/>
            <person name="Batzer M.A."/>
            <person name="Benos P.V."/>
            <person name="Belov K."/>
            <person name="Clamp M."/>
            <person name="Cook A."/>
            <person name="Cuff J."/>
            <person name="Das R."/>
            <person name="Davidow L."/>
            <person name="Deakin J.E."/>
            <person name="Fazzari M.J."/>
            <person name="Glass J.L."/>
            <person name="Grabherr M."/>
            <person name="Greally J.M."/>
            <person name="Gu W."/>
            <person name="Hore T.A."/>
            <person name="Huttley G.A."/>
            <person name="Kleber M."/>
            <person name="Jirtle R.L."/>
            <person name="Koina E."/>
            <person name="Lee J.T."/>
            <person name="Mahony S."/>
            <person name="Marra M.A."/>
            <person name="Miller R.D."/>
            <person name="Nicholls R.D."/>
            <person name="Oda M."/>
            <person name="Papenfuss A.T."/>
            <person name="Parra Z.E."/>
            <person name="Pollock D.D."/>
            <person name="Ray D.A."/>
            <person name="Schein J.E."/>
            <person name="Speed T.P."/>
            <person name="Thompson K."/>
            <person name="VandeBerg J.L."/>
            <person name="Wade C.M."/>
            <person name="Walker J.A."/>
            <person name="Waters P.D."/>
            <person name="Webber C."/>
            <person name="Weidman J.R."/>
            <person name="Xie X."/>
            <person name="Zody M.C."/>
            <person name="Baldwin J."/>
            <person name="Abdouelleil A."/>
            <person name="Abdulkadir J."/>
            <person name="Abebe A."/>
            <person name="Abera B."/>
            <person name="Abreu J."/>
            <person name="Acer S.C."/>
            <person name="Aftuck L."/>
            <person name="Alexander A."/>
            <person name="An P."/>
            <person name="Anderson E."/>
            <person name="Anderson S."/>
            <person name="Arachi H."/>
            <person name="Azer M."/>
            <person name="Bachantsang P."/>
            <person name="Barry A."/>
            <person name="Bayul T."/>
            <person name="Berlin A."/>
            <person name="Bessette D."/>
            <person name="Bloom T."/>
            <person name="Bloom T."/>
            <person name="Boguslavskiy L."/>
            <person name="Bonnet C."/>
            <person name="Boukhgalter B."/>
            <person name="Bourzgui I."/>
            <person name="Brown A."/>
            <person name="Cahill P."/>
            <person name="Channer S."/>
            <person name="Cheshatsang Y."/>
            <person name="Chuda L."/>
            <person name="Citroen M."/>
            <person name="Collymore A."/>
            <person name="Cooke P."/>
            <person name="Costello M."/>
            <person name="D'Aco K."/>
            <person name="Daza R."/>
            <person name="De Haan G."/>
            <person name="DeGray S."/>
            <person name="DeMaso C."/>
            <person name="Dhargay N."/>
            <person name="Dooley K."/>
            <person name="Dooley E."/>
            <person name="Doricent M."/>
            <person name="Dorje P."/>
            <person name="Dorjee K."/>
            <person name="Dupes A."/>
            <person name="Elong R."/>
            <person name="Falk J."/>
            <person name="Farina A."/>
            <person name="Faro S."/>
            <person name="Ferguson D."/>
            <person name="Fisher S."/>
            <person name="Foley C.D."/>
            <person name="Franke A."/>
            <person name="Friedrich D."/>
            <person name="Gadbois L."/>
            <person name="Gearin G."/>
            <person name="Gearin C.R."/>
            <person name="Giannoukos G."/>
            <person name="Goode T."/>
            <person name="Graham J."/>
            <person name="Grandbois E."/>
            <person name="Grewal S."/>
            <person name="Gyaltsen K."/>
            <person name="Hafez N."/>
            <person name="Hagos B."/>
            <person name="Hall J."/>
            <person name="Henson C."/>
            <person name="Hollinger A."/>
            <person name="Honan T."/>
            <person name="Huard M.D."/>
            <person name="Hughes L."/>
            <person name="Hurhula B."/>
            <person name="Husby M.E."/>
            <person name="Kamat A."/>
            <person name="Kanga B."/>
            <person name="Kashin S."/>
            <person name="Khazanovich D."/>
            <person name="Kisner P."/>
            <person name="Lance K."/>
            <person name="Lara M."/>
            <person name="Lee W."/>
            <person name="Lennon N."/>
            <person name="Letendre F."/>
            <person name="LeVine R."/>
            <person name="Lipovsky A."/>
            <person name="Liu X."/>
            <person name="Liu J."/>
            <person name="Liu S."/>
            <person name="Lokyitsang T."/>
            <person name="Lokyitsang Y."/>
            <person name="Lubonja R."/>
            <person name="Lui A."/>
            <person name="MacDonald P."/>
            <person name="Magnisalis V."/>
            <person name="Maru K."/>
            <person name="Matthews C."/>
            <person name="McCusker W."/>
            <person name="McDonough S."/>
            <person name="Mehta T."/>
            <person name="Meldrim J."/>
            <person name="Meneus L."/>
            <person name="Mihai O."/>
            <person name="Mihalev A."/>
            <person name="Mihova T."/>
            <person name="Mittelman R."/>
            <person name="Mlenga V."/>
            <person name="Montmayeur A."/>
            <person name="Mulrain L."/>
            <person name="Navidi A."/>
            <person name="Naylor J."/>
            <person name="Negash T."/>
            <person name="Nguyen T."/>
            <person name="Nguyen N."/>
            <person name="Nicol R."/>
            <person name="Norbu C."/>
            <person name="Norbu N."/>
            <person name="Novod N."/>
            <person name="O'Neill B."/>
            <person name="Osman S."/>
            <person name="Markiewicz E."/>
            <person name="Oyono O.L."/>
            <person name="Patti C."/>
            <person name="Phunkhang P."/>
            <person name="Pierre F."/>
            <person name="Priest M."/>
            <person name="Raghuraman S."/>
            <person name="Rege F."/>
            <person name="Reyes R."/>
            <person name="Rise C."/>
            <person name="Rogov P."/>
            <person name="Ross K."/>
            <person name="Ryan E."/>
            <person name="Settipalli S."/>
            <person name="Shea T."/>
            <person name="Sherpa N."/>
            <person name="Shi L."/>
            <person name="Shih D."/>
            <person name="Sparrow T."/>
            <person name="Spaulding J."/>
            <person name="Stalker J."/>
            <person name="Stange-Thomann N."/>
            <person name="Stavropoulos S."/>
            <person name="Stone C."/>
            <person name="Strader C."/>
            <person name="Tesfaye S."/>
            <person name="Thomson T."/>
            <person name="Thoulutsang Y."/>
            <person name="Thoulutsang D."/>
            <person name="Topham K."/>
            <person name="Topping I."/>
            <person name="Tsamla T."/>
            <person name="Vassiliev H."/>
            <person name="Vo A."/>
            <person name="Wangchuk T."/>
            <person name="Wangdi T."/>
            <person name="Weiand M."/>
            <person name="Wilkinson J."/>
            <person name="Wilson A."/>
            <person name="Yadav S."/>
            <person name="Young G."/>
            <person name="Yu Q."/>
            <person name="Zembek L."/>
            <person name="Zhong D."/>
            <person name="Zimmer A."/>
            <person name="Zwirko Z."/>
            <person name="Jaffe D.B."/>
            <person name="Alvarez P."/>
            <person name="Brockman W."/>
            <person name="Butler J."/>
            <person name="Chin C."/>
            <person name="Gnerre S."/>
            <person name="MacCallum I."/>
            <person name="Graves J.A."/>
            <person name="Ponting C.P."/>
            <person name="Breen M."/>
            <person name="Samollow P.B."/>
            <person name="Lander E.S."/>
            <person name="Lindblad-Toh K."/>
        </authorList>
    </citation>
    <scope>NUCLEOTIDE SEQUENCE [LARGE SCALE GENOMIC DNA]</scope>
</reference>
<accession>A0A5F8HD63</accession>
<name>A0A5F8HD63_MONDO</name>
<keyword evidence="2" id="KW-1185">Reference proteome</keyword>
<reference evidence="1" key="3">
    <citation type="submission" date="2025-09" db="UniProtKB">
        <authorList>
            <consortium name="Ensembl"/>
        </authorList>
    </citation>
    <scope>IDENTIFICATION</scope>
</reference>
<dbReference type="InParanoid" id="A0A5F8HD63"/>
<proteinExistence type="predicted"/>
<protein>
    <submittedName>
        <fullName evidence="1">Uncharacterized protein</fullName>
    </submittedName>
</protein>
<organism evidence="1 2">
    <name type="scientific">Monodelphis domestica</name>
    <name type="common">Gray short-tailed opossum</name>
    <dbReference type="NCBI Taxonomy" id="13616"/>
    <lineage>
        <taxon>Eukaryota</taxon>
        <taxon>Metazoa</taxon>
        <taxon>Chordata</taxon>
        <taxon>Craniata</taxon>
        <taxon>Vertebrata</taxon>
        <taxon>Euteleostomi</taxon>
        <taxon>Mammalia</taxon>
        <taxon>Metatheria</taxon>
        <taxon>Didelphimorphia</taxon>
        <taxon>Didelphidae</taxon>
        <taxon>Monodelphis</taxon>
    </lineage>
</organism>